<dbReference type="PROSITE" id="PS51253">
    <property type="entry name" value="HTH_CENPB"/>
    <property type="match status" value="1"/>
</dbReference>
<gene>
    <name evidence="5" type="ORF">CONLIGDRAFT_208405</name>
</gene>
<feature type="region of interest" description="Disordered" evidence="3">
    <location>
        <begin position="1"/>
        <end position="24"/>
    </location>
</feature>
<accession>A0A1J7JL29</accession>
<evidence type="ECO:0000259" key="4">
    <source>
        <dbReference type="PROSITE" id="PS51253"/>
    </source>
</evidence>
<dbReference type="GO" id="GO:0003677">
    <property type="term" value="F:DNA binding"/>
    <property type="evidence" value="ECO:0007669"/>
    <property type="project" value="UniProtKB-KW"/>
</dbReference>
<dbReference type="Proteomes" id="UP000182658">
    <property type="component" value="Unassembled WGS sequence"/>
</dbReference>
<dbReference type="InterPro" id="IPR007889">
    <property type="entry name" value="HTH_Psq"/>
</dbReference>
<evidence type="ECO:0000313" key="5">
    <source>
        <dbReference type="EMBL" id="OIW34089.1"/>
    </source>
</evidence>
<evidence type="ECO:0000256" key="1">
    <source>
        <dbReference type="ARBA" id="ARBA00023125"/>
    </source>
</evidence>
<feature type="domain" description="HTH CENPB-type" evidence="4">
    <location>
        <begin position="208"/>
        <end position="283"/>
    </location>
</feature>
<dbReference type="OrthoDB" id="9909311at2759"/>
<feature type="region of interest" description="Disordered" evidence="3">
    <location>
        <begin position="56"/>
        <end position="81"/>
    </location>
</feature>
<feature type="compositionally biased region" description="Polar residues" evidence="3">
    <location>
        <begin position="469"/>
        <end position="503"/>
    </location>
</feature>
<feature type="compositionally biased region" description="Gly residues" evidence="3">
    <location>
        <begin position="548"/>
        <end position="557"/>
    </location>
</feature>
<dbReference type="Pfam" id="PF03221">
    <property type="entry name" value="HTH_Tnp_Tc5"/>
    <property type="match status" value="1"/>
</dbReference>
<feature type="region of interest" description="Disordered" evidence="3">
    <location>
        <begin position="292"/>
        <end position="375"/>
    </location>
</feature>
<proteinExistence type="predicted"/>
<dbReference type="SUPFAM" id="SSF46689">
    <property type="entry name" value="Homeodomain-like"/>
    <property type="match status" value="2"/>
</dbReference>
<feature type="region of interest" description="Disordered" evidence="3">
    <location>
        <begin position="547"/>
        <end position="581"/>
    </location>
</feature>
<feature type="compositionally biased region" description="Polar residues" evidence="3">
    <location>
        <begin position="14"/>
        <end position="24"/>
    </location>
</feature>
<dbReference type="AlphaFoldDB" id="A0A1J7JL29"/>
<keyword evidence="6" id="KW-1185">Reference proteome</keyword>
<dbReference type="InterPro" id="IPR009057">
    <property type="entry name" value="Homeodomain-like_sf"/>
</dbReference>
<reference evidence="5 6" key="1">
    <citation type="submission" date="2016-10" db="EMBL/GenBank/DDBJ databases">
        <title>Draft genome sequence of Coniochaeta ligniaria NRRL30616, a lignocellulolytic fungus for bioabatement of inhibitors in plant biomass hydrolysates.</title>
        <authorList>
            <consortium name="DOE Joint Genome Institute"/>
            <person name="Jimenez D.J."/>
            <person name="Hector R.E."/>
            <person name="Riley R."/>
            <person name="Sun H."/>
            <person name="Grigoriev I.V."/>
            <person name="Van Elsas J.D."/>
            <person name="Nichols N.N."/>
        </authorList>
    </citation>
    <scope>NUCLEOTIDE SEQUENCE [LARGE SCALE GENOMIC DNA]</scope>
    <source>
        <strain evidence="5 6">NRRL 30616</strain>
    </source>
</reference>
<evidence type="ECO:0000256" key="3">
    <source>
        <dbReference type="SAM" id="MobiDB-lite"/>
    </source>
</evidence>
<keyword evidence="2" id="KW-0539">Nucleus</keyword>
<evidence type="ECO:0000313" key="6">
    <source>
        <dbReference type="Proteomes" id="UP000182658"/>
    </source>
</evidence>
<feature type="compositionally biased region" description="Low complexity" evidence="3">
    <location>
        <begin position="354"/>
        <end position="367"/>
    </location>
</feature>
<dbReference type="EMBL" id="KV875094">
    <property type="protein sequence ID" value="OIW34089.1"/>
    <property type="molecule type" value="Genomic_DNA"/>
</dbReference>
<protein>
    <recommendedName>
        <fullName evidence="4">HTH CENPB-type domain-containing protein</fullName>
    </recommendedName>
</protein>
<feature type="compositionally biased region" description="Polar residues" evidence="3">
    <location>
        <begin position="443"/>
        <end position="452"/>
    </location>
</feature>
<name>A0A1J7JL29_9PEZI</name>
<dbReference type="PANTHER" id="PTHR19303">
    <property type="entry name" value="TRANSPOSON"/>
    <property type="match status" value="1"/>
</dbReference>
<dbReference type="GO" id="GO:0005634">
    <property type="term" value="C:nucleus"/>
    <property type="evidence" value="ECO:0007669"/>
    <property type="project" value="TreeGrafter"/>
</dbReference>
<dbReference type="InterPro" id="IPR006600">
    <property type="entry name" value="HTH_CenpB_DNA-bd_dom"/>
</dbReference>
<organism evidence="5 6">
    <name type="scientific">Coniochaeta ligniaria NRRL 30616</name>
    <dbReference type="NCBI Taxonomy" id="1408157"/>
    <lineage>
        <taxon>Eukaryota</taxon>
        <taxon>Fungi</taxon>
        <taxon>Dikarya</taxon>
        <taxon>Ascomycota</taxon>
        <taxon>Pezizomycotina</taxon>
        <taxon>Sordariomycetes</taxon>
        <taxon>Sordariomycetidae</taxon>
        <taxon>Coniochaetales</taxon>
        <taxon>Coniochaetaceae</taxon>
        <taxon>Coniochaeta</taxon>
    </lineage>
</organism>
<dbReference type="PANTHER" id="PTHR19303:SF70">
    <property type="entry name" value="HTH CENPB-TYPE DOMAIN-CONTAINING PROTEIN"/>
    <property type="match status" value="1"/>
</dbReference>
<feature type="compositionally biased region" description="Low complexity" evidence="3">
    <location>
        <begin position="300"/>
        <end position="327"/>
    </location>
</feature>
<dbReference type="STRING" id="1408157.A0A1J7JL29"/>
<sequence length="581" mass="62848">MHNQILGASDQESHTGQDNNTYGNDGSWVDMHGFHNHHQTTMPEYNGASFSFMPSISHGLPSESLNRMPPPPPPHSMAQTQTSLPQLPPQLPMLVMPSHATWPSMLTNPHSYSSHSAPAMSTPPIQVTPRVQATLKTKLPALHTQPVPRKTLTDDDRKRMCQYAEEHPHAKQTDIGARFGVERSTVSKVLRNKEKYLYPEQKDSAASSPVKRKPKGGVDIERALTNYVRNAQKSGVTVTDADIKEKARLFSATMGKSDDGLIKTSSSSWLEKFKQKNGIGHGRLMRRASETNIPDSIRGSPSLSASQPSSAISPNSLSGHLSPSPLSANRSEDGKENMNHFMDFNTEPGAYKHSNSQSTTSLSSAFTDGGGSSFSGSALSPSATPFTFSPDSNVGAFLDHSRQLPGGVGSNFQRPRSQTFPTLDLEYMNQQQNTEPLTPRYHVSSTAPSSALESPANEIPQPTYGMDQAISSPQLRHSSSNNSLTGRSTATSAVASSPNSPTQEDARRAADTLLSFISHVGGFVDQSEYMTVVRLTEKLRLHMSQMGKGAGQQGMGGLDRIPEQDSEMSNASPDALGIKAE</sequence>
<evidence type="ECO:0000256" key="2">
    <source>
        <dbReference type="ARBA" id="ARBA00023242"/>
    </source>
</evidence>
<keyword evidence="1" id="KW-0238">DNA-binding</keyword>
<dbReference type="Pfam" id="PF04218">
    <property type="entry name" value="CENP-B_N"/>
    <property type="match status" value="1"/>
</dbReference>
<feature type="region of interest" description="Disordered" evidence="3">
    <location>
        <begin position="435"/>
        <end position="506"/>
    </location>
</feature>
<dbReference type="Gene3D" id="1.10.10.60">
    <property type="entry name" value="Homeodomain-like"/>
    <property type="match status" value="2"/>
</dbReference>
<dbReference type="InParanoid" id="A0A1J7JL29"/>
<dbReference type="SMART" id="SM00674">
    <property type="entry name" value="CENPB"/>
    <property type="match status" value="1"/>
</dbReference>
<dbReference type="InterPro" id="IPR050863">
    <property type="entry name" value="CenT-Element_Derived"/>
</dbReference>